<accession>A0AAE1FQM5</accession>
<reference evidence="1" key="1">
    <citation type="submission" date="2023-10" db="EMBL/GenBank/DDBJ databases">
        <title>Genome assemblies of two species of porcelain crab, Petrolisthes cinctipes and Petrolisthes manimaculis (Anomura: Porcellanidae).</title>
        <authorList>
            <person name="Angst P."/>
        </authorList>
    </citation>
    <scope>NUCLEOTIDE SEQUENCE</scope>
    <source>
        <strain evidence="1">PB745_01</strain>
        <tissue evidence="1">Gill</tissue>
    </source>
</reference>
<evidence type="ECO:0000313" key="1">
    <source>
        <dbReference type="EMBL" id="KAK3878729.1"/>
    </source>
</evidence>
<name>A0AAE1FQM5_PETCI</name>
<protein>
    <submittedName>
        <fullName evidence="1">Uncharacterized protein</fullName>
    </submittedName>
</protein>
<sequence length="99" mass="11499">MLRKRLDKDEDLKEIYVGEIHKLVEMGYAEVVPNKDINRADGKVWYLPHHPVHNPKKPDKTRFVFDCGAKFGESSLNDHVCQVQDLANKLVGVLLRFRE</sequence>
<dbReference type="AlphaFoldDB" id="A0AAE1FQM5"/>
<organism evidence="1 2">
    <name type="scientific">Petrolisthes cinctipes</name>
    <name type="common">Flat porcelain crab</name>
    <dbReference type="NCBI Taxonomy" id="88211"/>
    <lineage>
        <taxon>Eukaryota</taxon>
        <taxon>Metazoa</taxon>
        <taxon>Ecdysozoa</taxon>
        <taxon>Arthropoda</taxon>
        <taxon>Crustacea</taxon>
        <taxon>Multicrustacea</taxon>
        <taxon>Malacostraca</taxon>
        <taxon>Eumalacostraca</taxon>
        <taxon>Eucarida</taxon>
        <taxon>Decapoda</taxon>
        <taxon>Pleocyemata</taxon>
        <taxon>Anomura</taxon>
        <taxon>Galatheoidea</taxon>
        <taxon>Porcellanidae</taxon>
        <taxon>Petrolisthes</taxon>
    </lineage>
</organism>
<evidence type="ECO:0000313" key="2">
    <source>
        <dbReference type="Proteomes" id="UP001286313"/>
    </source>
</evidence>
<dbReference type="EMBL" id="JAWQEG010001525">
    <property type="protein sequence ID" value="KAK3878729.1"/>
    <property type="molecule type" value="Genomic_DNA"/>
</dbReference>
<dbReference type="PANTHER" id="PTHR47331">
    <property type="entry name" value="PHD-TYPE DOMAIN-CONTAINING PROTEIN"/>
    <property type="match status" value="1"/>
</dbReference>
<dbReference type="Proteomes" id="UP001286313">
    <property type="component" value="Unassembled WGS sequence"/>
</dbReference>
<dbReference type="PANTHER" id="PTHR47331:SF1">
    <property type="entry name" value="GAG-LIKE PROTEIN"/>
    <property type="match status" value="1"/>
</dbReference>
<keyword evidence="2" id="KW-1185">Reference proteome</keyword>
<gene>
    <name evidence="1" type="ORF">Pcinc_016676</name>
</gene>
<comment type="caution">
    <text evidence="1">The sequence shown here is derived from an EMBL/GenBank/DDBJ whole genome shotgun (WGS) entry which is preliminary data.</text>
</comment>
<proteinExistence type="predicted"/>